<evidence type="ECO:0000313" key="2">
    <source>
        <dbReference type="EMBL" id="RIB16022.1"/>
    </source>
</evidence>
<protein>
    <submittedName>
        <fullName evidence="2">Uncharacterized protein</fullName>
    </submittedName>
</protein>
<dbReference type="EMBL" id="QKWP01000707">
    <property type="protein sequence ID" value="RIB16022.1"/>
    <property type="molecule type" value="Genomic_DNA"/>
</dbReference>
<dbReference type="Proteomes" id="UP000266673">
    <property type="component" value="Unassembled WGS sequence"/>
</dbReference>
<keyword evidence="3" id="KW-1185">Reference proteome</keyword>
<accession>A0A397V1Z7</accession>
<proteinExistence type="predicted"/>
<gene>
    <name evidence="2" type="ORF">C2G38_2143296</name>
</gene>
<feature type="region of interest" description="Disordered" evidence="1">
    <location>
        <begin position="1"/>
        <end position="37"/>
    </location>
</feature>
<dbReference type="OrthoDB" id="5340906at2759"/>
<feature type="compositionally biased region" description="Acidic residues" evidence="1">
    <location>
        <begin position="13"/>
        <end position="25"/>
    </location>
</feature>
<evidence type="ECO:0000256" key="1">
    <source>
        <dbReference type="SAM" id="MobiDB-lite"/>
    </source>
</evidence>
<dbReference type="AlphaFoldDB" id="A0A397V1Z7"/>
<name>A0A397V1Z7_9GLOM</name>
<comment type="caution">
    <text evidence="2">The sequence shown here is derived from an EMBL/GenBank/DDBJ whole genome shotgun (WGS) entry which is preliminary data.</text>
</comment>
<organism evidence="2 3">
    <name type="scientific">Gigaspora rosea</name>
    <dbReference type="NCBI Taxonomy" id="44941"/>
    <lineage>
        <taxon>Eukaryota</taxon>
        <taxon>Fungi</taxon>
        <taxon>Fungi incertae sedis</taxon>
        <taxon>Mucoromycota</taxon>
        <taxon>Glomeromycotina</taxon>
        <taxon>Glomeromycetes</taxon>
        <taxon>Diversisporales</taxon>
        <taxon>Gigasporaceae</taxon>
        <taxon>Gigaspora</taxon>
    </lineage>
</organism>
<evidence type="ECO:0000313" key="3">
    <source>
        <dbReference type="Proteomes" id="UP000266673"/>
    </source>
</evidence>
<reference evidence="2 3" key="1">
    <citation type="submission" date="2018-06" db="EMBL/GenBank/DDBJ databases">
        <title>Comparative genomics reveals the genomic features of Rhizophagus irregularis, R. cerebriforme, R. diaphanum and Gigaspora rosea, and their symbiotic lifestyle signature.</title>
        <authorList>
            <person name="Morin E."/>
            <person name="San Clemente H."/>
            <person name="Chen E.C.H."/>
            <person name="De La Providencia I."/>
            <person name="Hainaut M."/>
            <person name="Kuo A."/>
            <person name="Kohler A."/>
            <person name="Murat C."/>
            <person name="Tang N."/>
            <person name="Roy S."/>
            <person name="Loubradou J."/>
            <person name="Henrissat B."/>
            <person name="Grigoriev I.V."/>
            <person name="Corradi N."/>
            <person name="Roux C."/>
            <person name="Martin F.M."/>
        </authorList>
    </citation>
    <scope>NUCLEOTIDE SEQUENCE [LARGE SCALE GENOMIC DNA]</scope>
    <source>
        <strain evidence="2 3">DAOM 194757</strain>
    </source>
</reference>
<sequence length="321" mass="37584">MADETKEYYFDPESTESVDDDDDSSEPSSCDSFDNDNTVVDDSKLKTKMEFTEFEKTYLKMNDSDKWTLSTGKIVEDTLYNFGIKCRHEQDAIFKSQQWDSPYDRQTHFDHDWIRNTTYNLRIWRFIRKKMRVQIEKGRKHPCRFEPNNLVQIWIPEVDCSGIDRCLGFERGNASSNRTNRNRTGSAIVKMKRKIMGRREDLIIRKVSTEYGCSEAGKSFESNNGTKLLHERGIKAPKMMNVMFYSLCEAVENEEKKTIYRVYTFRLDSPSSYTCRITRTKMSEIPSQITQFGSKVLPVIMLTWKAKMIVKETIEFGICMG</sequence>